<feature type="compositionally biased region" description="Basic and acidic residues" evidence="1">
    <location>
        <begin position="147"/>
        <end position="163"/>
    </location>
</feature>
<dbReference type="EMBL" id="JALLPJ020000818">
    <property type="protein sequence ID" value="KAL3782178.1"/>
    <property type="molecule type" value="Genomic_DNA"/>
</dbReference>
<proteinExistence type="predicted"/>
<feature type="region of interest" description="Disordered" evidence="1">
    <location>
        <begin position="127"/>
        <end position="204"/>
    </location>
</feature>
<feature type="region of interest" description="Disordered" evidence="1">
    <location>
        <begin position="1"/>
        <end position="24"/>
    </location>
</feature>
<gene>
    <name evidence="2" type="ORF">ACHAWO_004024</name>
</gene>
<organism evidence="2 3">
    <name type="scientific">Cyclotella atomus</name>
    <dbReference type="NCBI Taxonomy" id="382360"/>
    <lineage>
        <taxon>Eukaryota</taxon>
        <taxon>Sar</taxon>
        <taxon>Stramenopiles</taxon>
        <taxon>Ochrophyta</taxon>
        <taxon>Bacillariophyta</taxon>
        <taxon>Coscinodiscophyceae</taxon>
        <taxon>Thalassiosirophycidae</taxon>
        <taxon>Stephanodiscales</taxon>
        <taxon>Stephanodiscaceae</taxon>
        <taxon>Cyclotella</taxon>
    </lineage>
</organism>
<accession>A0ABD3P426</accession>
<comment type="caution">
    <text evidence="2">The sequence shown here is derived from an EMBL/GenBank/DDBJ whole genome shotgun (WGS) entry which is preliminary data.</text>
</comment>
<dbReference type="Proteomes" id="UP001530400">
    <property type="component" value="Unassembled WGS sequence"/>
</dbReference>
<evidence type="ECO:0000256" key="1">
    <source>
        <dbReference type="SAM" id="MobiDB-lite"/>
    </source>
</evidence>
<protein>
    <recommendedName>
        <fullName evidence="4">Selenoprotein S</fullName>
    </recommendedName>
</protein>
<keyword evidence="3" id="KW-1185">Reference proteome</keyword>
<evidence type="ECO:0000313" key="2">
    <source>
        <dbReference type="EMBL" id="KAL3782178.1"/>
    </source>
</evidence>
<evidence type="ECO:0008006" key="4">
    <source>
        <dbReference type="Google" id="ProtNLM"/>
    </source>
</evidence>
<sequence length="204" mass="22879">MESSQTGPQTLTFANHPKNAPRSPPGPQIWAVVLTGGLLYYIWTKILGRPVPSVIRRNVGGHLVRKGHSAEEMAAARERQQQRLQMVVSSKQQDTTVRERVNINSGNGAKANLQEQLIALKESQAAKQKQKDLEEKKRKQRQLYLRKKAEQEKEEEERRKDEELGPGWRYRQNPDIGNAVDSMNPQAGSGGGGYKPQTCTRKGG</sequence>
<name>A0ABD3P426_9STRA</name>
<dbReference type="AlphaFoldDB" id="A0ABD3P426"/>
<evidence type="ECO:0000313" key="3">
    <source>
        <dbReference type="Proteomes" id="UP001530400"/>
    </source>
</evidence>
<feature type="compositionally biased region" description="Polar residues" evidence="1">
    <location>
        <begin position="1"/>
        <end position="13"/>
    </location>
</feature>
<reference evidence="2 3" key="1">
    <citation type="submission" date="2024-10" db="EMBL/GenBank/DDBJ databases">
        <title>Updated reference genomes for cyclostephanoid diatoms.</title>
        <authorList>
            <person name="Roberts W.R."/>
            <person name="Alverson A.J."/>
        </authorList>
    </citation>
    <scope>NUCLEOTIDE SEQUENCE [LARGE SCALE GENOMIC DNA]</scope>
    <source>
        <strain evidence="2 3">AJA010-31</strain>
    </source>
</reference>